<name>A0ABY0INI6_9RHOO</name>
<feature type="transmembrane region" description="Helical" evidence="1">
    <location>
        <begin position="29"/>
        <end position="46"/>
    </location>
</feature>
<dbReference type="Proteomes" id="UP000292136">
    <property type="component" value="Unassembled WGS sequence"/>
</dbReference>
<feature type="transmembrane region" description="Helical" evidence="1">
    <location>
        <begin position="7"/>
        <end position="23"/>
    </location>
</feature>
<accession>A0ABY0INI6</accession>
<feature type="transmembrane region" description="Helical" evidence="1">
    <location>
        <begin position="357"/>
        <end position="378"/>
    </location>
</feature>
<comment type="caution">
    <text evidence="2">The sequence shown here is derived from an EMBL/GenBank/DDBJ whole genome shotgun (WGS) entry which is preliminary data.</text>
</comment>
<keyword evidence="1" id="KW-0812">Transmembrane</keyword>
<reference evidence="2 3" key="1">
    <citation type="submission" date="2019-02" db="EMBL/GenBank/DDBJ databases">
        <title>Genomic Encyclopedia of Type Strains, Phase IV (KMG-IV): sequencing the most valuable type-strain genomes for metagenomic binning, comparative biology and taxonomic classification.</title>
        <authorList>
            <person name="Goeker M."/>
        </authorList>
    </citation>
    <scope>NUCLEOTIDE SEQUENCE [LARGE SCALE GENOMIC DNA]</scope>
    <source>
        <strain evidence="2 3">DSM 21223</strain>
    </source>
</reference>
<gene>
    <name evidence="2" type="ORF">EV678_2667</name>
</gene>
<feature type="transmembrane region" description="Helical" evidence="1">
    <location>
        <begin position="123"/>
        <end position="143"/>
    </location>
</feature>
<feature type="transmembrane region" description="Helical" evidence="1">
    <location>
        <begin position="390"/>
        <end position="407"/>
    </location>
</feature>
<dbReference type="EMBL" id="SHKM01000002">
    <property type="protein sequence ID" value="RZT76784.1"/>
    <property type="molecule type" value="Genomic_DNA"/>
</dbReference>
<feature type="transmembrane region" description="Helical" evidence="1">
    <location>
        <begin position="85"/>
        <end position="111"/>
    </location>
</feature>
<feature type="transmembrane region" description="Helical" evidence="1">
    <location>
        <begin position="217"/>
        <end position="234"/>
    </location>
</feature>
<evidence type="ECO:0000313" key="2">
    <source>
        <dbReference type="EMBL" id="RZT76784.1"/>
    </source>
</evidence>
<keyword evidence="1" id="KW-0472">Membrane</keyword>
<evidence type="ECO:0000256" key="1">
    <source>
        <dbReference type="SAM" id="Phobius"/>
    </source>
</evidence>
<feature type="transmembrane region" description="Helical" evidence="1">
    <location>
        <begin position="58"/>
        <end position="79"/>
    </location>
</feature>
<feature type="transmembrane region" description="Helical" evidence="1">
    <location>
        <begin position="246"/>
        <end position="264"/>
    </location>
</feature>
<keyword evidence="1" id="KW-1133">Transmembrane helix</keyword>
<sequence>MPRQPTLPLFASLWIFLAVFLLPMDKAIALRNLVLLLGLGLCLWQWRQLLPRLRQDALPRFALGGLTAFIALLLLQTLFFAENRAFSASAILGEWLGAALVLGLGMGVALLAGAPRQAAAQGISMALLALLTHVLWMLGYQLLPVFSGQPPRLGLMPFAERDFHSQLVAPLTLLLLAETVLRKWDLPGLLPWSNRVLHGALVLALLGVVGVNGRTTLIHIGAGGLLLVAALVLAHPQRGSGTRRKAVLGVGIALALLAATSLTLDKRWQKLGDSFAAGLKVQENRTWLDDRRYPLPTLPSGQEADHSAYLRAAFGTLALQGIANHPMGIGYSIDAFGRVILLDQGERTAIISSHSSILDFTLGTGLLGLAGLTLLVALGCRGLYRRYRQTGDTAALLAMLVIASYYLRCFPEGHLSGWRLKLTLLLTGLLLGASLLQRSRAAARR</sequence>
<protein>
    <submittedName>
        <fullName evidence="2">O-antigen ligase-like membrane protein</fullName>
    </submittedName>
</protein>
<proteinExistence type="predicted"/>
<evidence type="ECO:0000313" key="3">
    <source>
        <dbReference type="Proteomes" id="UP000292136"/>
    </source>
</evidence>
<feature type="transmembrane region" description="Helical" evidence="1">
    <location>
        <begin position="419"/>
        <end position="436"/>
    </location>
</feature>
<keyword evidence="3" id="KW-1185">Reference proteome</keyword>
<organism evidence="2 3">
    <name type="scientific">Azospira oryzae</name>
    <dbReference type="NCBI Taxonomy" id="146939"/>
    <lineage>
        <taxon>Bacteria</taxon>
        <taxon>Pseudomonadati</taxon>
        <taxon>Pseudomonadota</taxon>
        <taxon>Betaproteobacteria</taxon>
        <taxon>Rhodocyclales</taxon>
        <taxon>Rhodocyclaceae</taxon>
        <taxon>Azospira</taxon>
    </lineage>
</organism>